<evidence type="ECO:0000313" key="1">
    <source>
        <dbReference type="EMBL" id="UUO15532.1"/>
    </source>
</evidence>
<organism evidence="1 2">
    <name type="scientific">Dolichospermum heterosporum TAC447</name>
    <dbReference type="NCBI Taxonomy" id="747523"/>
    <lineage>
        <taxon>Bacteria</taxon>
        <taxon>Bacillati</taxon>
        <taxon>Cyanobacteriota</taxon>
        <taxon>Cyanophyceae</taxon>
        <taxon>Nostocales</taxon>
        <taxon>Aphanizomenonaceae</taxon>
        <taxon>Dolichospermum</taxon>
        <taxon>Dolichospermum heterosporum</taxon>
    </lineage>
</organism>
<sequence length="59" mass="6992">MTKATLRYQEDSEEVIKYQVWKTALYSCFHFISQVLKGWRFITPTTNIFLSNTFLLVAI</sequence>
<dbReference type="Proteomes" id="UP001057561">
    <property type="component" value="Chromosome"/>
</dbReference>
<dbReference type="EMBL" id="CP099464">
    <property type="protein sequence ID" value="UUO15532.1"/>
    <property type="molecule type" value="Genomic_DNA"/>
</dbReference>
<gene>
    <name evidence="1" type="ORF">NG743_00230</name>
</gene>
<accession>A0ABY5LU93</accession>
<name>A0ABY5LU93_9CYAN</name>
<dbReference type="RefSeq" id="WP_035081276.1">
    <property type="nucleotide sequence ID" value="NZ_CP099464.1"/>
</dbReference>
<keyword evidence="2" id="KW-1185">Reference proteome</keyword>
<proteinExistence type="predicted"/>
<reference evidence="1" key="1">
    <citation type="submission" date="2022-06" db="EMBL/GenBank/DDBJ databases">
        <title>Nostosin G and Spiroidesin B from the Cyanobacterium Dolichospermum sp. NIES-1697.</title>
        <authorList>
            <person name="Phan C.-S."/>
            <person name="Mehjabin J.J."/>
            <person name="Anas A.R.J."/>
            <person name="Hayasaka M."/>
            <person name="Onoki R."/>
            <person name="Wang J."/>
            <person name="Umezawa T."/>
            <person name="Washio K."/>
            <person name="Morikawa M."/>
            <person name="Okino T."/>
        </authorList>
    </citation>
    <scope>NUCLEOTIDE SEQUENCE</scope>
    <source>
        <strain evidence="1">NIES-1697</strain>
    </source>
</reference>
<evidence type="ECO:0000313" key="2">
    <source>
        <dbReference type="Proteomes" id="UP001057561"/>
    </source>
</evidence>
<protein>
    <submittedName>
        <fullName evidence="1">Uncharacterized protein</fullName>
    </submittedName>
</protein>